<dbReference type="EMBL" id="WKPI01000007">
    <property type="protein sequence ID" value="MSC32701.1"/>
    <property type="molecule type" value="Genomic_DNA"/>
</dbReference>
<keyword evidence="7" id="KW-0131">Cell cycle</keyword>
<comment type="caution">
    <text evidence="11">The sequence shown here is derived from an EMBL/GenBank/DDBJ whole genome shotgun (WGS) entry which is preliminary data.</text>
</comment>
<feature type="domain" description="POTRA" evidence="10">
    <location>
        <begin position="60"/>
        <end position="128"/>
    </location>
</feature>
<dbReference type="Pfam" id="PF08478">
    <property type="entry name" value="POTRA_1"/>
    <property type="match status" value="1"/>
</dbReference>
<dbReference type="InterPro" id="IPR050487">
    <property type="entry name" value="FtsQ_DivIB"/>
</dbReference>
<dbReference type="GeneID" id="42455274"/>
<dbReference type="GO" id="GO:0005886">
    <property type="term" value="C:plasma membrane"/>
    <property type="evidence" value="ECO:0007669"/>
    <property type="project" value="TreeGrafter"/>
</dbReference>
<evidence type="ECO:0000256" key="7">
    <source>
        <dbReference type="ARBA" id="ARBA00023306"/>
    </source>
</evidence>
<keyword evidence="2" id="KW-1003">Cell membrane</keyword>
<protein>
    <submittedName>
        <fullName evidence="11">FtsQ-type POTRA domain-containing protein</fullName>
    </submittedName>
</protein>
<keyword evidence="5 9" id="KW-1133">Transmembrane helix</keyword>
<dbReference type="GO" id="GO:0051301">
    <property type="term" value="P:cell division"/>
    <property type="evidence" value="ECO:0007669"/>
    <property type="project" value="UniProtKB-KW"/>
</dbReference>
<dbReference type="EMBL" id="WKPJ01000003">
    <property type="protein sequence ID" value="MSA88362.1"/>
    <property type="molecule type" value="Genomic_DNA"/>
</dbReference>
<gene>
    <name evidence="12" type="ORF">GKD88_06170</name>
    <name evidence="11" type="ORF">GKE08_03385</name>
</gene>
<feature type="transmembrane region" description="Helical" evidence="9">
    <location>
        <begin position="38"/>
        <end position="56"/>
    </location>
</feature>
<evidence type="ECO:0000259" key="10">
    <source>
        <dbReference type="PROSITE" id="PS51779"/>
    </source>
</evidence>
<sequence length="284" mass="31759">MRKPAPASPDNKTSVDLLIEQRKRQAQQKNFRRQKRRLFKAAIGCALIVMGTAYYFSDAALVKTVSVQGNVSLSRSDVLELAGITAHSRWLTVFTPQVKNALQQYPLIASASVRHERGNQIVIEIEEREPVGYRYIEEPEILLKDGSIVKMDERMMGLIARIPLIVGFQSAEQSADLAMAFRNVSAGMISLISEIQQFEVSYDPNMIRLIMHDGNQFFSSYYSMDVLNEYNSIVSNLNKAQSCIYVDEMSKSAYTQLCPGEVDPNAPAEGDSDENSDTNGAENE</sequence>
<dbReference type="Proteomes" id="UP000480929">
    <property type="component" value="Unassembled WGS sequence"/>
</dbReference>
<evidence type="ECO:0000256" key="2">
    <source>
        <dbReference type="ARBA" id="ARBA00022475"/>
    </source>
</evidence>
<accession>A0A6N7S3W0</accession>
<dbReference type="Gene3D" id="3.10.20.310">
    <property type="entry name" value="membrane protein fhac"/>
    <property type="match status" value="1"/>
</dbReference>
<dbReference type="InterPro" id="IPR034746">
    <property type="entry name" value="POTRA"/>
</dbReference>
<dbReference type="PANTHER" id="PTHR37820:SF1">
    <property type="entry name" value="CELL DIVISION PROTEIN FTSQ"/>
    <property type="match status" value="1"/>
</dbReference>
<evidence type="ECO:0000313" key="12">
    <source>
        <dbReference type="EMBL" id="MSC32701.1"/>
    </source>
</evidence>
<evidence type="ECO:0000313" key="14">
    <source>
        <dbReference type="Proteomes" id="UP000480929"/>
    </source>
</evidence>
<evidence type="ECO:0000313" key="11">
    <source>
        <dbReference type="EMBL" id="MSA88362.1"/>
    </source>
</evidence>
<keyword evidence="3" id="KW-0132">Cell division</keyword>
<proteinExistence type="predicted"/>
<dbReference type="PROSITE" id="PS51779">
    <property type="entry name" value="POTRA"/>
    <property type="match status" value="1"/>
</dbReference>
<keyword evidence="4 9" id="KW-0812">Transmembrane</keyword>
<name>A0A6N7S3W0_9FIRM</name>
<dbReference type="Gene3D" id="3.40.50.10960">
    <property type="match status" value="1"/>
</dbReference>
<keyword evidence="14" id="KW-1185">Reference proteome</keyword>
<dbReference type="PANTHER" id="PTHR37820">
    <property type="entry name" value="CELL DIVISION PROTEIN DIVIB"/>
    <property type="match status" value="1"/>
</dbReference>
<reference evidence="13 14" key="1">
    <citation type="journal article" date="2019" name="Nat. Med.">
        <title>A library of human gut bacterial isolates paired with longitudinal multiomics data enables mechanistic microbiome research.</title>
        <authorList>
            <person name="Poyet M."/>
            <person name="Groussin M."/>
            <person name="Gibbons S.M."/>
            <person name="Avila-Pacheco J."/>
            <person name="Jiang X."/>
            <person name="Kearney S.M."/>
            <person name="Perrotta A.R."/>
            <person name="Berdy B."/>
            <person name="Zhao S."/>
            <person name="Lieberman T.D."/>
            <person name="Swanson P.K."/>
            <person name="Smith M."/>
            <person name="Roesemann S."/>
            <person name="Alexander J.E."/>
            <person name="Rich S.A."/>
            <person name="Livny J."/>
            <person name="Vlamakis H."/>
            <person name="Clish C."/>
            <person name="Bullock K."/>
            <person name="Deik A."/>
            <person name="Scott J."/>
            <person name="Pierce K.A."/>
            <person name="Xavier R.J."/>
            <person name="Alm E.J."/>
        </authorList>
    </citation>
    <scope>NUCLEOTIDE SEQUENCE [LARGE SCALE GENOMIC DNA]</scope>
    <source>
        <strain evidence="11 13">BIOML-A4</strain>
        <strain evidence="12 14">BIOML-A5</strain>
    </source>
</reference>
<dbReference type="RefSeq" id="WP_020223385.1">
    <property type="nucleotide sequence ID" value="NZ_CABKSC010000001.1"/>
</dbReference>
<dbReference type="OrthoDB" id="1770260at2"/>
<evidence type="ECO:0000256" key="9">
    <source>
        <dbReference type="SAM" id="Phobius"/>
    </source>
</evidence>
<dbReference type="Proteomes" id="UP000433575">
    <property type="component" value="Unassembled WGS sequence"/>
</dbReference>
<evidence type="ECO:0000313" key="13">
    <source>
        <dbReference type="Proteomes" id="UP000433575"/>
    </source>
</evidence>
<evidence type="ECO:0000256" key="6">
    <source>
        <dbReference type="ARBA" id="ARBA00023136"/>
    </source>
</evidence>
<evidence type="ECO:0000256" key="4">
    <source>
        <dbReference type="ARBA" id="ARBA00022692"/>
    </source>
</evidence>
<keyword evidence="6 9" id="KW-0472">Membrane</keyword>
<evidence type="ECO:0000256" key="5">
    <source>
        <dbReference type="ARBA" id="ARBA00022989"/>
    </source>
</evidence>
<organism evidence="11 13">
    <name type="scientific">Holdemania massiliensis</name>
    <dbReference type="NCBI Taxonomy" id="1468449"/>
    <lineage>
        <taxon>Bacteria</taxon>
        <taxon>Bacillati</taxon>
        <taxon>Bacillota</taxon>
        <taxon>Erysipelotrichia</taxon>
        <taxon>Erysipelotrichales</taxon>
        <taxon>Erysipelotrichaceae</taxon>
        <taxon>Holdemania</taxon>
    </lineage>
</organism>
<dbReference type="InterPro" id="IPR013685">
    <property type="entry name" value="POTRA_FtsQ_type"/>
</dbReference>
<evidence type="ECO:0000256" key="3">
    <source>
        <dbReference type="ARBA" id="ARBA00022618"/>
    </source>
</evidence>
<comment type="subcellular location">
    <subcellularLocation>
        <location evidence="1">Membrane</location>
    </subcellularLocation>
</comment>
<evidence type="ECO:0000256" key="8">
    <source>
        <dbReference type="SAM" id="MobiDB-lite"/>
    </source>
</evidence>
<feature type="region of interest" description="Disordered" evidence="8">
    <location>
        <begin position="257"/>
        <end position="284"/>
    </location>
</feature>
<evidence type="ECO:0000256" key="1">
    <source>
        <dbReference type="ARBA" id="ARBA00004370"/>
    </source>
</evidence>
<dbReference type="AlphaFoldDB" id="A0A6N7S3W0"/>